<feature type="active site" description="Proton donor" evidence="4">
    <location>
        <position position="93"/>
    </location>
</feature>
<dbReference type="GO" id="GO:0004754">
    <property type="term" value="F:saccharopine dehydrogenase (NAD+, L-lysine-forming) activity"/>
    <property type="evidence" value="ECO:0007669"/>
    <property type="project" value="InterPro"/>
</dbReference>
<dbReference type="SUPFAM" id="SSF51735">
    <property type="entry name" value="NAD(P)-binding Rossmann-fold domains"/>
    <property type="match status" value="1"/>
</dbReference>
<comment type="caution">
    <text evidence="7">The sequence shown here is derived from an EMBL/GenBank/DDBJ whole genome shotgun (WGS) entry which is preliminary data.</text>
</comment>
<evidence type="ECO:0000313" key="8">
    <source>
        <dbReference type="Proteomes" id="UP000240638"/>
    </source>
</evidence>
<feature type="binding site" evidence="5">
    <location>
        <position position="127"/>
    </location>
    <ligand>
        <name>NAD(+)</name>
        <dbReference type="ChEBI" id="CHEBI:57540"/>
    </ligand>
</feature>
<keyword evidence="3 5" id="KW-0520">NAD</keyword>
<feature type="binding site" evidence="5">
    <location>
        <position position="221"/>
    </location>
    <ligand>
        <name>NAD(+)</name>
        <dbReference type="ChEBI" id="CHEBI:57540"/>
    </ligand>
</feature>
<comment type="similarity">
    <text evidence="1">Belongs to the AlaDH/PNT family.</text>
</comment>
<evidence type="ECO:0000256" key="2">
    <source>
        <dbReference type="ARBA" id="ARBA00023002"/>
    </source>
</evidence>
<dbReference type="AlphaFoldDB" id="A0A2T3XL39"/>
<dbReference type="InterPro" id="IPR051168">
    <property type="entry name" value="AASS"/>
</dbReference>
<sequence length="357" mass="39522">MNHIWLRSETKCFERRTPLMPAHAAMLVKKGVSVTVERSPMRCFADEQYEEAGCEMVGSHSWQHAPSEAYILGLKELSEDVEEVRHIHIYFGHVFKQQAGATAVLHRFRRGGGVLLDLEYLRDFRGRELVTPGVSFWAGVCGAAVTIELMQRKMNGDAEMSLEKTSHNSFPELVEMMKRKTENTREASILIMGGRGMTGSGVRHLLDVLGMSYECWGRAETASNLHNEILDFDIVFNCIRADEATPALLNSRILEIPHRLSIIGDVSCDAASPYNPLPIYRESTSFSEPARRCGGGMNSIDVVAIDNVASLLPVESSSTLSGDLFPFLCELVISGGYAFDSAWGSAYQSFAASLSRM</sequence>
<evidence type="ECO:0000256" key="3">
    <source>
        <dbReference type="ARBA" id="ARBA00023027"/>
    </source>
</evidence>
<dbReference type="SUPFAM" id="SSF52283">
    <property type="entry name" value="Formate/glycerate dehydrogenase catalytic domain-like"/>
    <property type="match status" value="1"/>
</dbReference>
<organism evidence="7 8">
    <name type="scientific">Trinickia symbiotica</name>
    <dbReference type="NCBI Taxonomy" id="863227"/>
    <lineage>
        <taxon>Bacteria</taxon>
        <taxon>Pseudomonadati</taxon>
        <taxon>Pseudomonadota</taxon>
        <taxon>Betaproteobacteria</taxon>
        <taxon>Burkholderiales</taxon>
        <taxon>Burkholderiaceae</taxon>
        <taxon>Trinickia</taxon>
    </lineage>
</organism>
<evidence type="ECO:0000256" key="1">
    <source>
        <dbReference type="ARBA" id="ARBA00005689"/>
    </source>
</evidence>
<dbReference type="Gene3D" id="3.40.50.720">
    <property type="entry name" value="NAD(P)-binding Rossmann-like Domain"/>
    <property type="match status" value="1"/>
</dbReference>
<accession>A0A2T3XL39</accession>
<dbReference type="PANTHER" id="PTHR11133:SF23">
    <property type="entry name" value="SACCHAROPINE DEHYDROGENASE [NAD(+), L-LYSINE-FORMING]"/>
    <property type="match status" value="1"/>
</dbReference>
<dbReference type="CDD" id="cd12188">
    <property type="entry name" value="SDH"/>
    <property type="match status" value="1"/>
</dbReference>
<evidence type="ECO:0000256" key="5">
    <source>
        <dbReference type="PIRSR" id="PIRSR018250-3"/>
    </source>
</evidence>
<dbReference type="GO" id="GO:0019878">
    <property type="term" value="P:lysine biosynthetic process via aminoadipic acid"/>
    <property type="evidence" value="ECO:0007669"/>
    <property type="project" value="TreeGrafter"/>
</dbReference>
<evidence type="ECO:0000256" key="4">
    <source>
        <dbReference type="PIRSR" id="PIRSR018250-1"/>
    </source>
</evidence>
<dbReference type="Pfam" id="PF05222">
    <property type="entry name" value="AlaDh_PNT_N"/>
    <property type="match status" value="1"/>
</dbReference>
<gene>
    <name evidence="7" type="ORF">C9I57_28965</name>
</gene>
<dbReference type="PANTHER" id="PTHR11133">
    <property type="entry name" value="SACCHAROPINE DEHYDROGENASE"/>
    <property type="match status" value="1"/>
</dbReference>
<feature type="binding site" evidence="5">
    <location>
        <position position="266"/>
    </location>
    <ligand>
        <name>NAD(+)</name>
        <dbReference type="ChEBI" id="CHEBI:57540"/>
    </ligand>
</feature>
<evidence type="ECO:0000313" key="7">
    <source>
        <dbReference type="EMBL" id="PTB17240.1"/>
    </source>
</evidence>
<keyword evidence="2" id="KW-0560">Oxidoreductase</keyword>
<reference evidence="7 8" key="1">
    <citation type="submission" date="2018-03" db="EMBL/GenBank/DDBJ databases">
        <title>Whole genome analyses suggest that Burkholderia sensu lato contains two further novel genera in the rhizoxinica-symbiotica group Mycetohabitans gen. nov., and Trinickia gen. nov.: implications for the evolution of diazotrophy and nodulation in the Burkholderiaceae.</title>
        <authorList>
            <person name="Estrada De Los Santos P."/>
            <person name="Palmer M."/>
            <person name="Chavez-Ramirez B."/>
            <person name="Steenkamp E.T."/>
            <person name="Hirsch A.M."/>
            <person name="Manyaka P."/>
            <person name="Maluk M."/>
            <person name="Lafos M."/>
            <person name="Crook M."/>
            <person name="Gross E."/>
            <person name="Simon M.F."/>
            <person name="Bueno Dos Reis Junior F."/>
            <person name="Poole P.S."/>
            <person name="Venter S.N."/>
            <person name="James E.K."/>
        </authorList>
    </citation>
    <scope>NUCLEOTIDE SEQUENCE [LARGE SCALE GENOMIC DNA]</scope>
    <source>
        <strain evidence="7 8">JPY-366</strain>
    </source>
</reference>
<dbReference type="EMBL" id="PYUC01000021">
    <property type="protein sequence ID" value="PTB17240.1"/>
    <property type="molecule type" value="Genomic_DNA"/>
</dbReference>
<dbReference type="RefSeq" id="WP_107153994.1">
    <property type="nucleotide sequence ID" value="NZ_PYUC01000021.1"/>
</dbReference>
<protein>
    <submittedName>
        <fullName evidence="7">Alanine dehydrogenase/PNT domain protein</fullName>
    </submittedName>
</protein>
<dbReference type="SMART" id="SM01003">
    <property type="entry name" value="AlaDh_PNT_N"/>
    <property type="match status" value="1"/>
</dbReference>
<proteinExistence type="inferred from homology"/>
<dbReference type="InterPro" id="IPR036291">
    <property type="entry name" value="NAD(P)-bd_dom_sf"/>
</dbReference>
<dbReference type="InterPro" id="IPR007886">
    <property type="entry name" value="AlaDH/PNT_N"/>
</dbReference>
<dbReference type="Proteomes" id="UP000240638">
    <property type="component" value="Unassembled WGS sequence"/>
</dbReference>
<feature type="active site" description="Proton acceptor" evidence="4">
    <location>
        <position position="75"/>
    </location>
</feature>
<evidence type="ECO:0000259" key="6">
    <source>
        <dbReference type="SMART" id="SM01003"/>
    </source>
</evidence>
<dbReference type="InterPro" id="IPR027281">
    <property type="entry name" value="Lys1"/>
</dbReference>
<feature type="domain" description="Alanine dehydrogenase/pyridine nucleotide transhydrogenase N-terminal" evidence="6">
    <location>
        <begin position="5"/>
        <end position="141"/>
    </location>
</feature>
<dbReference type="PIRSF" id="PIRSF018250">
    <property type="entry name" value="Saccharopine_DH_Lys"/>
    <property type="match status" value="1"/>
</dbReference>
<dbReference type="GO" id="GO:0005737">
    <property type="term" value="C:cytoplasm"/>
    <property type="evidence" value="ECO:0007669"/>
    <property type="project" value="TreeGrafter"/>
</dbReference>
<name>A0A2T3XL39_9BURK</name>